<dbReference type="PROSITE" id="PS51387">
    <property type="entry name" value="FAD_PCMH"/>
    <property type="match status" value="1"/>
</dbReference>
<keyword evidence="7" id="KW-1185">Reference proteome</keyword>
<dbReference type="PANTHER" id="PTHR11748:SF103">
    <property type="entry name" value="GLYCOLATE OXIDASE SUBUNIT GLCE"/>
    <property type="match status" value="1"/>
</dbReference>
<keyword evidence="4" id="KW-0560">Oxidoreductase</keyword>
<evidence type="ECO:0000256" key="3">
    <source>
        <dbReference type="ARBA" id="ARBA00022827"/>
    </source>
</evidence>
<accession>A0A9W6I075</accession>
<dbReference type="InterPro" id="IPR004113">
    <property type="entry name" value="FAD-bd_oxidored_4_C"/>
</dbReference>
<comment type="caution">
    <text evidence="6">The sequence shown here is derived from an EMBL/GenBank/DDBJ whole genome shotgun (WGS) entry which is preliminary data.</text>
</comment>
<evidence type="ECO:0000256" key="1">
    <source>
        <dbReference type="ARBA" id="ARBA00001974"/>
    </source>
</evidence>
<dbReference type="SUPFAM" id="SSF56176">
    <property type="entry name" value="FAD-binding/transporter-associated domain-like"/>
    <property type="match status" value="1"/>
</dbReference>
<comment type="cofactor">
    <cofactor evidence="1">
        <name>FAD</name>
        <dbReference type="ChEBI" id="CHEBI:57692"/>
    </cofactor>
</comment>
<dbReference type="Pfam" id="PF01565">
    <property type="entry name" value="FAD_binding_4"/>
    <property type="match status" value="1"/>
</dbReference>
<dbReference type="EMBL" id="BSEV01000005">
    <property type="protein sequence ID" value="GLK09600.1"/>
    <property type="molecule type" value="Genomic_DNA"/>
</dbReference>
<dbReference type="InterPro" id="IPR006094">
    <property type="entry name" value="Oxid_FAD_bind_N"/>
</dbReference>
<reference evidence="6" key="2">
    <citation type="submission" date="2023-01" db="EMBL/GenBank/DDBJ databases">
        <authorList>
            <person name="Sun Q."/>
            <person name="Evtushenko L."/>
        </authorList>
    </citation>
    <scope>NUCLEOTIDE SEQUENCE</scope>
    <source>
        <strain evidence="6">VKM Ac-2007</strain>
    </source>
</reference>
<dbReference type="GO" id="GO:0016491">
    <property type="term" value="F:oxidoreductase activity"/>
    <property type="evidence" value="ECO:0007669"/>
    <property type="project" value="UniProtKB-KW"/>
</dbReference>
<keyword evidence="2" id="KW-0285">Flavoprotein</keyword>
<dbReference type="PANTHER" id="PTHR11748">
    <property type="entry name" value="D-LACTATE DEHYDROGENASE"/>
    <property type="match status" value="1"/>
</dbReference>
<dbReference type="AlphaFoldDB" id="A0A9W6I075"/>
<dbReference type="InterPro" id="IPR016166">
    <property type="entry name" value="FAD-bd_PCMH"/>
</dbReference>
<proteinExistence type="predicted"/>
<dbReference type="Gene3D" id="3.30.465.10">
    <property type="match status" value="1"/>
</dbReference>
<dbReference type="SUPFAM" id="SSF55103">
    <property type="entry name" value="FAD-linked oxidases, C-terminal domain"/>
    <property type="match status" value="1"/>
</dbReference>
<dbReference type="Proteomes" id="UP001143474">
    <property type="component" value="Unassembled WGS sequence"/>
</dbReference>
<dbReference type="InterPro" id="IPR036318">
    <property type="entry name" value="FAD-bd_PCMH-like_sf"/>
</dbReference>
<dbReference type="InterPro" id="IPR016164">
    <property type="entry name" value="FAD-linked_Oxase-like_C"/>
</dbReference>
<reference evidence="6" key="1">
    <citation type="journal article" date="2014" name="Int. J. Syst. Evol. Microbiol.">
        <title>Complete genome sequence of Corynebacterium casei LMG S-19264T (=DSM 44701T), isolated from a smear-ripened cheese.</title>
        <authorList>
            <consortium name="US DOE Joint Genome Institute (JGI-PGF)"/>
            <person name="Walter F."/>
            <person name="Albersmeier A."/>
            <person name="Kalinowski J."/>
            <person name="Ruckert C."/>
        </authorList>
    </citation>
    <scope>NUCLEOTIDE SEQUENCE</scope>
    <source>
        <strain evidence="6">VKM Ac-2007</strain>
    </source>
</reference>
<protein>
    <submittedName>
        <fullName evidence="6">FAD-linked oxidase</fullName>
    </submittedName>
</protein>
<dbReference type="InterPro" id="IPR016169">
    <property type="entry name" value="FAD-bd_PCMH_sub2"/>
</dbReference>
<dbReference type="RefSeq" id="WP_271218049.1">
    <property type="nucleotide sequence ID" value="NZ_BAAAVD010000045.1"/>
</dbReference>
<organism evidence="6 7">
    <name type="scientific">Streptosporangium carneum</name>
    <dbReference type="NCBI Taxonomy" id="47481"/>
    <lineage>
        <taxon>Bacteria</taxon>
        <taxon>Bacillati</taxon>
        <taxon>Actinomycetota</taxon>
        <taxon>Actinomycetes</taxon>
        <taxon>Streptosporangiales</taxon>
        <taxon>Streptosporangiaceae</taxon>
        <taxon>Streptosporangium</taxon>
    </lineage>
</organism>
<evidence type="ECO:0000259" key="5">
    <source>
        <dbReference type="PROSITE" id="PS51387"/>
    </source>
</evidence>
<dbReference type="Pfam" id="PF02913">
    <property type="entry name" value="FAD-oxidase_C"/>
    <property type="match status" value="1"/>
</dbReference>
<evidence type="ECO:0000313" key="7">
    <source>
        <dbReference type="Proteomes" id="UP001143474"/>
    </source>
</evidence>
<sequence length="411" mass="42706">MPLTDAVRRDLHALPDVAVVPGDPPTVLPTTVQALAAVLGHAGDFTVAVVGARTSVAPGEPWTAADVVIDTGRLDALLSYDPGELVVRAQAGMPLARLQRTLAEHRQRLALDPEHDRGTLGGVVATGAYGPLRLRHGTVRDQLLGVTAVLADGRVARAGGNVVKNVAGYDLGKLYTGSLGTLGVLAELAFRVAPLPPAHRWLAVPCGLPAAVDLARTVDEAALEPAAAQWYGPGEGGGELWLLFEGTPAAVEDILGQARALAAPFATGAPRSHAAHTRPVPPATADTSARLRLAAPLSRLADLVRHTVARCARLPEAVWTEAAVGVGVATLSLPVSLPAGPSSGWEEALKEVRDLAAPYGGSVVVDTGPGAARLPADPWGSPPDAVALMRAVKDRFDPRHRLNRHRFLEGL</sequence>
<evidence type="ECO:0000313" key="6">
    <source>
        <dbReference type="EMBL" id="GLK09600.1"/>
    </source>
</evidence>
<feature type="domain" description="FAD-binding PCMH-type" evidence="5">
    <location>
        <begin position="19"/>
        <end position="195"/>
    </location>
</feature>
<name>A0A9W6I075_9ACTN</name>
<evidence type="ECO:0000256" key="4">
    <source>
        <dbReference type="ARBA" id="ARBA00023002"/>
    </source>
</evidence>
<dbReference type="GO" id="GO:0071949">
    <property type="term" value="F:FAD binding"/>
    <property type="evidence" value="ECO:0007669"/>
    <property type="project" value="InterPro"/>
</dbReference>
<gene>
    <name evidence="6" type="ORF">GCM10017600_30060</name>
</gene>
<keyword evidence="3" id="KW-0274">FAD</keyword>
<evidence type="ECO:0000256" key="2">
    <source>
        <dbReference type="ARBA" id="ARBA00022630"/>
    </source>
</evidence>